<evidence type="ECO:0000256" key="7">
    <source>
        <dbReference type="ARBA" id="ARBA00023136"/>
    </source>
</evidence>
<evidence type="ECO:0000313" key="9">
    <source>
        <dbReference type="EMBL" id="KJY61298.1"/>
    </source>
</evidence>
<evidence type="ECO:0000256" key="1">
    <source>
        <dbReference type="ARBA" id="ARBA00004651"/>
    </source>
</evidence>
<keyword evidence="5" id="KW-0133">Cell shape</keyword>
<feature type="transmembrane region" description="Helical" evidence="8">
    <location>
        <begin position="136"/>
        <end position="159"/>
    </location>
</feature>
<keyword evidence="10" id="KW-1185">Reference proteome</keyword>
<comment type="subcellular location">
    <subcellularLocation>
        <location evidence="1">Cell membrane</location>
        <topology evidence="1">Multi-pass membrane protein</topology>
    </subcellularLocation>
</comment>
<organism evidence="9 10">
    <name type="scientific">Lactobacillus apis</name>
    <dbReference type="NCBI Taxonomy" id="303541"/>
    <lineage>
        <taxon>Bacteria</taxon>
        <taxon>Bacillati</taxon>
        <taxon>Bacillota</taxon>
        <taxon>Bacilli</taxon>
        <taxon>Lactobacillales</taxon>
        <taxon>Lactobacillaceae</taxon>
        <taxon>Lactobacillus</taxon>
    </lineage>
</organism>
<dbReference type="AlphaFoldDB" id="A0A0F4LSI3"/>
<dbReference type="STRING" id="303541.JF72_05770"/>
<comment type="caution">
    <text evidence="9">The sequence shown here is derived from an EMBL/GenBank/DDBJ whole genome shotgun (WGS) entry which is preliminary data.</text>
</comment>
<keyword evidence="7 8" id="KW-0472">Membrane</keyword>
<dbReference type="GO" id="GO:0008360">
    <property type="term" value="P:regulation of cell shape"/>
    <property type="evidence" value="ECO:0007669"/>
    <property type="project" value="UniProtKB-KW"/>
</dbReference>
<feature type="transmembrane region" description="Helical" evidence="8">
    <location>
        <begin position="34"/>
        <end position="52"/>
    </location>
</feature>
<reference evidence="9 10" key="1">
    <citation type="submission" date="2015-01" db="EMBL/GenBank/DDBJ databases">
        <title>Comparative genomics of the lactic acid bacteria isolated from the honey bee gut.</title>
        <authorList>
            <person name="Ellegaard K.M."/>
            <person name="Tamarit D."/>
            <person name="Javelind E."/>
            <person name="Olofsson T."/>
            <person name="Andersson S.G."/>
            <person name="Vasquez A."/>
        </authorList>
    </citation>
    <scope>NUCLEOTIDE SEQUENCE [LARGE SCALE GENOMIC DNA]</scope>
    <source>
        <strain evidence="9 10">Hma11</strain>
    </source>
</reference>
<dbReference type="RefSeq" id="WP_046306703.1">
    <property type="nucleotide sequence ID" value="NZ_KQ034000.1"/>
</dbReference>
<evidence type="ECO:0000256" key="5">
    <source>
        <dbReference type="ARBA" id="ARBA00022960"/>
    </source>
</evidence>
<evidence type="ECO:0000256" key="3">
    <source>
        <dbReference type="ARBA" id="ARBA00022475"/>
    </source>
</evidence>
<keyword evidence="6 8" id="KW-1133">Transmembrane helix</keyword>
<comment type="similarity">
    <text evidence="2">Belongs to the MreD family.</text>
</comment>
<evidence type="ECO:0000313" key="10">
    <source>
        <dbReference type="Proteomes" id="UP000033682"/>
    </source>
</evidence>
<dbReference type="HOGENOM" id="CLU_1501689_0_0_9"/>
<protein>
    <submittedName>
        <fullName evidence="9">Rod shape-determining protein MreD</fullName>
    </submittedName>
</protein>
<gene>
    <name evidence="9" type="primary">mreD</name>
    <name evidence="9" type="ORF">JF72_05770</name>
</gene>
<name>A0A0F4LSI3_9LACO</name>
<evidence type="ECO:0000256" key="8">
    <source>
        <dbReference type="SAM" id="Phobius"/>
    </source>
</evidence>
<keyword evidence="4 8" id="KW-0812">Transmembrane</keyword>
<dbReference type="InterPro" id="IPR007227">
    <property type="entry name" value="Cell_shape_determining_MreD"/>
</dbReference>
<evidence type="ECO:0000256" key="4">
    <source>
        <dbReference type="ARBA" id="ARBA00022692"/>
    </source>
</evidence>
<dbReference type="Proteomes" id="UP000033682">
    <property type="component" value="Unassembled WGS sequence"/>
</dbReference>
<dbReference type="PATRIC" id="fig|303541.3.peg.731"/>
<dbReference type="EMBL" id="JXLG01000005">
    <property type="protein sequence ID" value="KJY61298.1"/>
    <property type="molecule type" value="Genomic_DNA"/>
</dbReference>
<dbReference type="NCBIfam" id="TIGR03426">
    <property type="entry name" value="shape_MreD"/>
    <property type="match status" value="1"/>
</dbReference>
<evidence type="ECO:0000256" key="2">
    <source>
        <dbReference type="ARBA" id="ARBA00007776"/>
    </source>
</evidence>
<evidence type="ECO:0000256" key="6">
    <source>
        <dbReference type="ARBA" id="ARBA00022989"/>
    </source>
</evidence>
<sequence length="177" mass="20167">MSALKKYTLAFALFITLALNGSLSLYLHQLFGFNSGANLLLPIGMMLVALIDDINRRELWLAFGTGIVSDVFFFGAIGAYTVSLPCVCWLLQKAARFLPELFWTRAVFTLIGTIFLIVYNWLFFNLTGISRVSLGMLVKGLLPTLLWSAVFIILTYWIWNWLAVEFPFMVKQENYRS</sequence>
<proteinExistence type="inferred from homology"/>
<feature type="transmembrane region" description="Helical" evidence="8">
    <location>
        <begin position="59"/>
        <end position="82"/>
    </location>
</feature>
<keyword evidence="3" id="KW-1003">Cell membrane</keyword>
<dbReference type="GO" id="GO:0005886">
    <property type="term" value="C:plasma membrane"/>
    <property type="evidence" value="ECO:0007669"/>
    <property type="project" value="UniProtKB-SubCell"/>
</dbReference>
<feature type="transmembrane region" description="Helical" evidence="8">
    <location>
        <begin position="102"/>
        <end position="124"/>
    </location>
</feature>
<accession>A0A0F4LSI3</accession>